<name>A0A657LVP7_9HYPH</name>
<dbReference type="InterPro" id="IPR027417">
    <property type="entry name" value="P-loop_NTPase"/>
</dbReference>
<organism evidence="6 7">
    <name type="scientific">Pararhizobium antarcticum</name>
    <dbReference type="NCBI Taxonomy" id="1798805"/>
    <lineage>
        <taxon>Bacteria</taxon>
        <taxon>Pseudomonadati</taxon>
        <taxon>Pseudomonadota</taxon>
        <taxon>Alphaproteobacteria</taxon>
        <taxon>Hyphomicrobiales</taxon>
        <taxon>Rhizobiaceae</taxon>
        <taxon>Rhizobium/Agrobacterium group</taxon>
        <taxon>Pararhizobium</taxon>
    </lineage>
</organism>
<evidence type="ECO:0000313" key="7">
    <source>
        <dbReference type="Proteomes" id="UP000182661"/>
    </source>
</evidence>
<keyword evidence="3" id="KW-0547">Nucleotide-binding</keyword>
<dbReference type="Gene3D" id="3.40.50.300">
    <property type="entry name" value="P-loop containing nucleotide triphosphate hydrolases"/>
    <property type="match status" value="1"/>
</dbReference>
<dbReference type="GO" id="GO:0005524">
    <property type="term" value="F:ATP binding"/>
    <property type="evidence" value="ECO:0007669"/>
    <property type="project" value="UniProtKB-KW"/>
</dbReference>
<evidence type="ECO:0000256" key="2">
    <source>
        <dbReference type="ARBA" id="ARBA00022448"/>
    </source>
</evidence>
<dbReference type="Proteomes" id="UP000182661">
    <property type="component" value="Unassembled WGS sequence"/>
</dbReference>
<dbReference type="Pfam" id="PF00005">
    <property type="entry name" value="ABC_tran"/>
    <property type="match status" value="1"/>
</dbReference>
<dbReference type="GO" id="GO:0015847">
    <property type="term" value="P:putrescine transport"/>
    <property type="evidence" value="ECO:0007669"/>
    <property type="project" value="UniProtKB-ARBA"/>
</dbReference>
<dbReference type="PROSITE" id="PS00211">
    <property type="entry name" value="ABC_TRANSPORTER_1"/>
    <property type="match status" value="1"/>
</dbReference>
<dbReference type="GO" id="GO:0016887">
    <property type="term" value="F:ATP hydrolysis activity"/>
    <property type="evidence" value="ECO:0007669"/>
    <property type="project" value="InterPro"/>
</dbReference>
<gene>
    <name evidence="6" type="ORF">AX760_15115</name>
</gene>
<keyword evidence="4 6" id="KW-0067">ATP-binding</keyword>
<dbReference type="InterPro" id="IPR008995">
    <property type="entry name" value="Mo/tungstate-bd_C_term_dom"/>
</dbReference>
<comment type="similarity">
    <text evidence="1">Belongs to the ABC transporter superfamily.</text>
</comment>
<accession>A0A657LVP7</accession>
<keyword evidence="7" id="KW-1185">Reference proteome</keyword>
<dbReference type="PANTHER" id="PTHR42781:SF4">
    <property type="entry name" value="SPERMIDINE_PUTRESCINE IMPORT ATP-BINDING PROTEIN POTA"/>
    <property type="match status" value="1"/>
</dbReference>
<keyword evidence="2" id="KW-0813">Transport</keyword>
<dbReference type="GO" id="GO:0022857">
    <property type="term" value="F:transmembrane transporter activity"/>
    <property type="evidence" value="ECO:0007669"/>
    <property type="project" value="InterPro"/>
</dbReference>
<feature type="domain" description="ABC transporter" evidence="5">
    <location>
        <begin position="5"/>
        <end position="235"/>
    </location>
</feature>
<dbReference type="PROSITE" id="PS50893">
    <property type="entry name" value="ABC_TRANSPORTER_2"/>
    <property type="match status" value="1"/>
</dbReference>
<evidence type="ECO:0000256" key="4">
    <source>
        <dbReference type="ARBA" id="ARBA00022840"/>
    </source>
</evidence>
<proteinExistence type="inferred from homology"/>
<dbReference type="SUPFAM" id="SSF52540">
    <property type="entry name" value="P-loop containing nucleoside triphosphate hydrolases"/>
    <property type="match status" value="1"/>
</dbReference>
<dbReference type="AlphaFoldDB" id="A0A657LVP7"/>
<dbReference type="FunFam" id="3.40.50.300:FF:000133">
    <property type="entry name" value="Spermidine/putrescine import ATP-binding protein PotA"/>
    <property type="match status" value="1"/>
</dbReference>
<dbReference type="Gene3D" id="2.40.50.100">
    <property type="match status" value="1"/>
</dbReference>
<dbReference type="InterPro" id="IPR013611">
    <property type="entry name" value="Transp-assoc_OB_typ2"/>
</dbReference>
<comment type="caution">
    <text evidence="6">The sequence shown here is derived from an EMBL/GenBank/DDBJ whole genome shotgun (WGS) entry which is preliminary data.</text>
</comment>
<dbReference type="InterPro" id="IPR012340">
    <property type="entry name" value="NA-bd_OB-fold"/>
</dbReference>
<dbReference type="InterPro" id="IPR003439">
    <property type="entry name" value="ABC_transporter-like_ATP-bd"/>
</dbReference>
<dbReference type="Gene3D" id="2.40.50.140">
    <property type="entry name" value="Nucleic acid-binding proteins"/>
    <property type="match status" value="1"/>
</dbReference>
<dbReference type="InterPro" id="IPR050093">
    <property type="entry name" value="ABC_SmlMolc_Importer"/>
</dbReference>
<protein>
    <submittedName>
        <fullName evidence="6">Spermidine/putrescine ABC transporter ATP-binding protein</fullName>
    </submittedName>
</protein>
<evidence type="ECO:0000313" key="6">
    <source>
        <dbReference type="EMBL" id="OJF98294.1"/>
    </source>
</evidence>
<evidence type="ECO:0000259" key="5">
    <source>
        <dbReference type="PROSITE" id="PS50893"/>
    </source>
</evidence>
<dbReference type="Pfam" id="PF08402">
    <property type="entry name" value="TOBE_2"/>
    <property type="match status" value="1"/>
</dbReference>
<dbReference type="GO" id="GO:0043190">
    <property type="term" value="C:ATP-binding cassette (ABC) transporter complex"/>
    <property type="evidence" value="ECO:0007669"/>
    <property type="project" value="InterPro"/>
</dbReference>
<dbReference type="RefSeq" id="WP_071832673.1">
    <property type="nucleotide sequence ID" value="NZ_LSRP01000077.1"/>
</dbReference>
<dbReference type="InterPro" id="IPR017871">
    <property type="entry name" value="ABC_transporter-like_CS"/>
</dbReference>
<dbReference type="InterPro" id="IPR003593">
    <property type="entry name" value="AAA+_ATPase"/>
</dbReference>
<sequence>MTASVSVQNASKTFGAFTALNDVSLDINAGEFIVLLGPSGCGKTTLLSILGGFLSPTKGRISIGSRDMTNVQPAKRPTTTMFQDYALFPHMKLKDNVGFGLRMRGMAKTARDEKALGFLDLVGLKGVADKKPHELSGGQRQRVALARALAVDPDVLLLDEPLGALDLKLRRQMQDELKAIQKRVGTTFVHVTHDQEEAMAIADRIVVMNQGRIEDIGAPADIYMRPRSLFSAGFMGEVNFIPGTVVETDAASARVETALGPMTLSPSAFTTGFPIRNQAVTLCIRPEHFRRAGTDEVGLVTLGQASVTGQAFFGTHYRCHLSPLAAPQMSIVAHMPQSATVSEGEAVGLAVSALDVVVLPSQRKDA</sequence>
<dbReference type="SUPFAM" id="SSF50331">
    <property type="entry name" value="MOP-like"/>
    <property type="match status" value="1"/>
</dbReference>
<dbReference type="OrthoDB" id="9802264at2"/>
<evidence type="ECO:0000256" key="1">
    <source>
        <dbReference type="ARBA" id="ARBA00005417"/>
    </source>
</evidence>
<dbReference type="EMBL" id="LSRP01000077">
    <property type="protein sequence ID" value="OJF98294.1"/>
    <property type="molecule type" value="Genomic_DNA"/>
</dbReference>
<dbReference type="PANTHER" id="PTHR42781">
    <property type="entry name" value="SPERMIDINE/PUTRESCINE IMPORT ATP-BINDING PROTEIN POTA"/>
    <property type="match status" value="1"/>
</dbReference>
<evidence type="ECO:0000256" key="3">
    <source>
        <dbReference type="ARBA" id="ARBA00022741"/>
    </source>
</evidence>
<reference evidence="6 7" key="1">
    <citation type="submission" date="2016-02" db="EMBL/GenBank/DDBJ databases">
        <title>Genome sequencing of a beta-galactosidase producing bacteria Rhizobium sp. 59.</title>
        <authorList>
            <person name="Wang D."/>
            <person name="Kot W."/>
            <person name="Qin Y."/>
            <person name="Hansen L."/>
            <person name="Naqvi K."/>
            <person name="Rensing C."/>
        </authorList>
    </citation>
    <scope>NUCLEOTIDE SEQUENCE [LARGE SCALE GENOMIC DNA]</scope>
    <source>
        <strain evidence="6 7">59</strain>
    </source>
</reference>
<dbReference type="SMART" id="SM00382">
    <property type="entry name" value="AAA"/>
    <property type="match status" value="1"/>
</dbReference>